<comment type="caution">
    <text evidence="2">The sequence shown here is derived from an EMBL/GenBank/DDBJ whole genome shotgun (WGS) entry which is preliminary data.</text>
</comment>
<evidence type="ECO:0000313" key="2">
    <source>
        <dbReference type="EMBL" id="RHA40698.1"/>
    </source>
</evidence>
<feature type="transmembrane region" description="Helical" evidence="1">
    <location>
        <begin position="6"/>
        <end position="26"/>
    </location>
</feature>
<dbReference type="AlphaFoldDB" id="A0A413RLG4"/>
<gene>
    <name evidence="2" type="ORF">D1825_09765</name>
</gene>
<organism evidence="2 3">
    <name type="scientific">Cellulomonas rhizosphaerae</name>
    <dbReference type="NCBI Taxonomy" id="2293719"/>
    <lineage>
        <taxon>Bacteria</taxon>
        <taxon>Bacillati</taxon>
        <taxon>Actinomycetota</taxon>
        <taxon>Actinomycetes</taxon>
        <taxon>Micrococcales</taxon>
        <taxon>Cellulomonadaceae</taxon>
        <taxon>Cellulomonas</taxon>
    </lineage>
</organism>
<keyword evidence="1" id="KW-0472">Membrane</keyword>
<dbReference type="OrthoDB" id="4828043at2"/>
<dbReference type="EMBL" id="QWKP01000193">
    <property type="protein sequence ID" value="RHA40698.1"/>
    <property type="molecule type" value="Genomic_DNA"/>
</dbReference>
<dbReference type="Proteomes" id="UP000283374">
    <property type="component" value="Unassembled WGS sequence"/>
</dbReference>
<evidence type="ECO:0000313" key="3">
    <source>
        <dbReference type="Proteomes" id="UP000283374"/>
    </source>
</evidence>
<dbReference type="RefSeq" id="WP_118767233.1">
    <property type="nucleotide sequence ID" value="NZ_QWKP01000193.1"/>
</dbReference>
<reference evidence="2 3" key="1">
    <citation type="submission" date="2018-08" db="EMBL/GenBank/DDBJ databases">
        <title>Cellulomonas rhizosphaerae sp. nov., a novel actinomycete isolated from soil.</title>
        <authorList>
            <person name="Tian Y."/>
        </authorList>
    </citation>
    <scope>NUCLEOTIDE SEQUENCE [LARGE SCALE GENOMIC DNA]</scope>
    <source>
        <strain evidence="2 3">NEAU-TCZ24</strain>
    </source>
</reference>
<evidence type="ECO:0000256" key="1">
    <source>
        <dbReference type="SAM" id="Phobius"/>
    </source>
</evidence>
<name>A0A413RLG4_9CELL</name>
<keyword evidence="1" id="KW-0812">Transmembrane</keyword>
<proteinExistence type="predicted"/>
<accession>A0A413RLG4</accession>
<protein>
    <submittedName>
        <fullName evidence="2">Uncharacterized protein</fullName>
    </submittedName>
</protein>
<keyword evidence="3" id="KW-1185">Reference proteome</keyword>
<keyword evidence="1" id="KW-1133">Transmembrane helix</keyword>
<sequence>MIWFVIWTVLVLGALVVIALLLRRLWRQAVALGRQLAEASEVLARLADQVEALQAASERDRDLTAPTLFDDPEVLRARLAALRDSAAGRRAERAQRATRTAAGWRAYWS</sequence>